<dbReference type="OrthoDB" id="1550456at2"/>
<accession>A0A660DZ82</accession>
<reference evidence="1 2" key="1">
    <citation type="submission" date="2018-11" db="EMBL/GenBank/DDBJ databases">
        <authorList>
            <person name="Wuyts S."/>
        </authorList>
    </citation>
    <scope>NUCLEOTIDE SEQUENCE [LARGE SCALE GENOMIC DNA]</scope>
    <source>
        <strain evidence="1">Lactobacillus mudanjiangensis AMBF249</strain>
    </source>
</reference>
<gene>
    <name evidence="1" type="ORF">MUDAN_MDHGFNIF_00236</name>
</gene>
<keyword evidence="1" id="KW-0946">Virion</keyword>
<organism evidence="1 2">
    <name type="scientific">Lactiplantibacillus mudanjiangensis</name>
    <dbReference type="NCBI Taxonomy" id="1296538"/>
    <lineage>
        <taxon>Bacteria</taxon>
        <taxon>Bacillati</taxon>
        <taxon>Bacillota</taxon>
        <taxon>Bacilli</taxon>
        <taxon>Lactobacillales</taxon>
        <taxon>Lactobacillaceae</taxon>
        <taxon>Lactiplantibacillus</taxon>
    </lineage>
</organism>
<dbReference type="Gene3D" id="3.30.1810.10">
    <property type="entry name" value="YdfO-like"/>
    <property type="match status" value="1"/>
</dbReference>
<keyword evidence="1" id="KW-0261">Viral envelope protein</keyword>
<dbReference type="RefSeq" id="WP_130851200.1">
    <property type="nucleotide sequence ID" value="NZ_UYIG01000001.1"/>
</dbReference>
<name>A0A660DZ82_9LACO</name>
<dbReference type="InterPro" id="IPR009833">
    <property type="entry name" value="DUF1398"/>
</dbReference>
<dbReference type="Pfam" id="PF07166">
    <property type="entry name" value="DUF1398"/>
    <property type="match status" value="1"/>
</dbReference>
<dbReference type="EMBL" id="UYIG01000001">
    <property type="protein sequence ID" value="VDG26836.1"/>
    <property type="molecule type" value="Genomic_DNA"/>
</dbReference>
<evidence type="ECO:0000313" key="2">
    <source>
        <dbReference type="Proteomes" id="UP000289996"/>
    </source>
</evidence>
<evidence type="ECO:0000313" key="1">
    <source>
        <dbReference type="EMBL" id="VDG26836.1"/>
    </source>
</evidence>
<dbReference type="Proteomes" id="UP000289996">
    <property type="component" value="Unassembled WGS sequence"/>
</dbReference>
<keyword evidence="2" id="KW-1185">Reference proteome</keyword>
<dbReference type="SUPFAM" id="SSF160419">
    <property type="entry name" value="YdfO-like"/>
    <property type="match status" value="1"/>
</dbReference>
<protein>
    <submittedName>
        <fullName evidence="1">Phage envelope protein [Lactobacillus brevis ATCC 367]</fullName>
    </submittedName>
</protein>
<dbReference type="InterPro" id="IPR036696">
    <property type="entry name" value="YdfO-like_sf"/>
</dbReference>
<dbReference type="AlphaFoldDB" id="A0A660DZ82"/>
<sequence length="130" mass="14339">MKLDYHAIEQAVNAEGDASGFAKLMQAFRQLGVTRYDYLVADGLYRYYDADSYVELRMNGIPQPVATTGDATLIKTTVKGAQAGTFDFTRFCELAGQAGVPVWTSDLRTKTVSYYDAQQRVLLAEPIPGL</sequence>
<proteinExistence type="predicted"/>